<evidence type="ECO:0000256" key="4">
    <source>
        <dbReference type="ARBA" id="ARBA00023163"/>
    </source>
</evidence>
<dbReference type="PROSITE" id="PS50931">
    <property type="entry name" value="HTH_LYSR"/>
    <property type="match status" value="1"/>
</dbReference>
<dbReference type="InterPro" id="IPR005119">
    <property type="entry name" value="LysR_subst-bd"/>
</dbReference>
<dbReference type="Gene3D" id="3.40.190.290">
    <property type="match status" value="1"/>
</dbReference>
<keyword evidence="7" id="KW-1185">Reference proteome</keyword>
<comment type="caution">
    <text evidence="6">The sequence shown here is derived from an EMBL/GenBank/DDBJ whole genome shotgun (WGS) entry which is preliminary data.</text>
</comment>
<keyword evidence="2" id="KW-0805">Transcription regulation</keyword>
<sequence>MNEQIDLITLRVIVTAADLGSISAASDRLNLAVAAASTRISAMEESLSFRIFERSSRGVQLTPAGRMMVQRSREFLTDADRLSVDLYDYSQGLQGHVRVLANTSAMLEVLPGLLEKFMHSHPLIRIDLEEQSSPNIPVAVLEGRADLGIVDLSNAPPGLALRDFFSDTLVLITPTHHRLARLTQLALKDALDEDFITLTDGTALTNRLMASAAEAGRPIRIRMRMRGFDAVCRMVAAGLGVGVLPMEAIEPQRAWLPIKAMPLTDPWARRTHRIATRSSVQLSPAARTLMEALTRQSGVSTA</sequence>
<keyword evidence="4" id="KW-0804">Transcription</keyword>
<dbReference type="InterPro" id="IPR000847">
    <property type="entry name" value="LysR_HTH_N"/>
</dbReference>
<dbReference type="RefSeq" id="WP_371438791.1">
    <property type="nucleotide sequence ID" value="NZ_JBHSRS010000084.1"/>
</dbReference>
<dbReference type="InterPro" id="IPR050950">
    <property type="entry name" value="HTH-type_LysR_regulators"/>
</dbReference>
<evidence type="ECO:0000256" key="3">
    <source>
        <dbReference type="ARBA" id="ARBA00023125"/>
    </source>
</evidence>
<comment type="similarity">
    <text evidence="1">Belongs to the LysR transcriptional regulatory family.</text>
</comment>
<evidence type="ECO:0000256" key="2">
    <source>
        <dbReference type="ARBA" id="ARBA00023015"/>
    </source>
</evidence>
<dbReference type="InterPro" id="IPR036388">
    <property type="entry name" value="WH-like_DNA-bd_sf"/>
</dbReference>
<reference evidence="7" key="1">
    <citation type="journal article" date="2019" name="Int. J. Syst. Evol. Microbiol.">
        <title>The Global Catalogue of Microorganisms (GCM) 10K type strain sequencing project: providing services to taxonomists for standard genome sequencing and annotation.</title>
        <authorList>
            <consortium name="The Broad Institute Genomics Platform"/>
            <consortium name="The Broad Institute Genome Sequencing Center for Infectious Disease"/>
            <person name="Wu L."/>
            <person name="Ma J."/>
        </authorList>
    </citation>
    <scope>NUCLEOTIDE SEQUENCE [LARGE SCALE GENOMIC DNA]</scope>
    <source>
        <strain evidence="7">CCUG 39402</strain>
    </source>
</reference>
<dbReference type="InterPro" id="IPR036390">
    <property type="entry name" value="WH_DNA-bd_sf"/>
</dbReference>
<evidence type="ECO:0000313" key="7">
    <source>
        <dbReference type="Proteomes" id="UP001596270"/>
    </source>
</evidence>
<dbReference type="SUPFAM" id="SSF53850">
    <property type="entry name" value="Periplasmic binding protein-like II"/>
    <property type="match status" value="1"/>
</dbReference>
<dbReference type="Pfam" id="PF03466">
    <property type="entry name" value="LysR_substrate"/>
    <property type="match status" value="1"/>
</dbReference>
<dbReference type="Pfam" id="PF00126">
    <property type="entry name" value="HTH_1"/>
    <property type="match status" value="1"/>
</dbReference>
<gene>
    <name evidence="6" type="ORF">ACFQND_25190</name>
</gene>
<dbReference type="PANTHER" id="PTHR30419:SF2">
    <property type="entry name" value="LYSR FAMILY TRANSCRIPTIONAL REGULATOR"/>
    <property type="match status" value="1"/>
</dbReference>
<evidence type="ECO:0000256" key="1">
    <source>
        <dbReference type="ARBA" id="ARBA00009437"/>
    </source>
</evidence>
<dbReference type="SUPFAM" id="SSF46785">
    <property type="entry name" value="Winged helix' DNA-binding domain"/>
    <property type="match status" value="1"/>
</dbReference>
<dbReference type="PANTHER" id="PTHR30419">
    <property type="entry name" value="HTH-TYPE TRANSCRIPTIONAL REGULATOR YBHD"/>
    <property type="match status" value="1"/>
</dbReference>
<dbReference type="EMBL" id="JBHSRS010000084">
    <property type="protein sequence ID" value="MFC6284534.1"/>
    <property type="molecule type" value="Genomic_DNA"/>
</dbReference>
<organism evidence="6 7">
    <name type="scientific">Polaromonas aquatica</name>
    <dbReference type="NCBI Taxonomy" id="332657"/>
    <lineage>
        <taxon>Bacteria</taxon>
        <taxon>Pseudomonadati</taxon>
        <taxon>Pseudomonadota</taxon>
        <taxon>Betaproteobacteria</taxon>
        <taxon>Burkholderiales</taxon>
        <taxon>Comamonadaceae</taxon>
        <taxon>Polaromonas</taxon>
    </lineage>
</organism>
<dbReference type="Proteomes" id="UP001596270">
    <property type="component" value="Unassembled WGS sequence"/>
</dbReference>
<evidence type="ECO:0000313" key="6">
    <source>
        <dbReference type="EMBL" id="MFC6284534.1"/>
    </source>
</evidence>
<keyword evidence="3" id="KW-0238">DNA-binding</keyword>
<dbReference type="Gene3D" id="1.10.10.10">
    <property type="entry name" value="Winged helix-like DNA-binding domain superfamily/Winged helix DNA-binding domain"/>
    <property type="match status" value="1"/>
</dbReference>
<evidence type="ECO:0000259" key="5">
    <source>
        <dbReference type="PROSITE" id="PS50931"/>
    </source>
</evidence>
<accession>A0ABW1U5N3</accession>
<feature type="domain" description="HTH lysR-type" evidence="5">
    <location>
        <begin position="5"/>
        <end position="62"/>
    </location>
</feature>
<protein>
    <submittedName>
        <fullName evidence="6">LysR family transcriptional regulator</fullName>
    </submittedName>
</protein>
<proteinExistence type="inferred from homology"/>
<name>A0ABW1U5N3_9BURK</name>